<feature type="chain" id="PRO_5028843121" evidence="1">
    <location>
        <begin position="25"/>
        <end position="706"/>
    </location>
</feature>
<protein>
    <submittedName>
        <fullName evidence="2">Uncharacterized protein</fullName>
    </submittedName>
</protein>
<keyword evidence="3" id="KW-1185">Reference proteome</keyword>
<accession>A0A7C8IGW7</accession>
<dbReference type="EMBL" id="WUBL01000208">
    <property type="protein sequence ID" value="KAF2963386.1"/>
    <property type="molecule type" value="Genomic_DNA"/>
</dbReference>
<organism evidence="2 3">
    <name type="scientific">Xylaria multiplex</name>
    <dbReference type="NCBI Taxonomy" id="323545"/>
    <lineage>
        <taxon>Eukaryota</taxon>
        <taxon>Fungi</taxon>
        <taxon>Dikarya</taxon>
        <taxon>Ascomycota</taxon>
        <taxon>Pezizomycotina</taxon>
        <taxon>Sordariomycetes</taxon>
        <taxon>Xylariomycetidae</taxon>
        <taxon>Xylariales</taxon>
        <taxon>Xylariaceae</taxon>
        <taxon>Xylaria</taxon>
    </lineage>
</organism>
<gene>
    <name evidence="2" type="ORF">GQX73_g10193</name>
</gene>
<dbReference type="PANTHER" id="PTHR31151">
    <property type="entry name" value="PROLINE-TRNA LIGASE (DUF1680)"/>
    <property type="match status" value="1"/>
</dbReference>
<reference evidence="2 3" key="1">
    <citation type="submission" date="2019-12" db="EMBL/GenBank/DDBJ databases">
        <title>Draft genome sequence of the ascomycete Xylaria multiplex DSM 110363.</title>
        <authorList>
            <person name="Buettner E."/>
            <person name="Kellner H."/>
        </authorList>
    </citation>
    <scope>NUCLEOTIDE SEQUENCE [LARGE SCALE GENOMIC DNA]</scope>
    <source>
        <strain evidence="2 3">DSM 110363</strain>
    </source>
</reference>
<evidence type="ECO:0000313" key="3">
    <source>
        <dbReference type="Proteomes" id="UP000481858"/>
    </source>
</evidence>
<keyword evidence="1" id="KW-0732">Signal</keyword>
<feature type="signal peptide" evidence="1">
    <location>
        <begin position="1"/>
        <end position="24"/>
    </location>
</feature>
<name>A0A7C8IGW7_9PEZI</name>
<dbReference type="InParanoid" id="A0A7C8IGW7"/>
<proteinExistence type="predicted"/>
<evidence type="ECO:0000256" key="1">
    <source>
        <dbReference type="SAM" id="SignalP"/>
    </source>
</evidence>
<dbReference type="OrthoDB" id="5358475at2759"/>
<comment type="caution">
    <text evidence="2">The sequence shown here is derived from an EMBL/GenBank/DDBJ whole genome shotgun (WGS) entry which is preliminary data.</text>
</comment>
<dbReference type="PANTHER" id="PTHR31151:SF0">
    <property type="entry name" value="PROLINE-TRNA LIGASE (DUF1680)"/>
    <property type="match status" value="1"/>
</dbReference>
<dbReference type="Proteomes" id="UP000481858">
    <property type="component" value="Unassembled WGS sequence"/>
</dbReference>
<dbReference type="AlphaFoldDB" id="A0A7C8IGW7"/>
<evidence type="ECO:0000313" key="2">
    <source>
        <dbReference type="EMBL" id="KAF2963386.1"/>
    </source>
</evidence>
<sequence>MFTSIGMKRALVAVLALLSTDATAHPQLRQSAKTRDVDDLVQPVYQALPLGSIKPQGWFKDQLEASASGLAGNLFNFYRFVKDSKWLGGNSEYSDLHESAPYWFNGLVPLAFGLDDWRLKHQVKSFLDYILNHQQEDGWLGPETTPHTRGLWGRCYIMLGLMQYAQADPSETDRIVDAMHNYVELVHSMLQDNFTGLIPQKGDVFDGSGWGPARAHEMHIPLQWLYETYPKDNSDLIWETMDLMIEGSTIFGTDWRDFFVEGTFPEIVYAPRNQTYSWLFTHGVNLAEAIRYPLAIYRTSHDEALKVQTRKAVDLVAKYHKSLAGTIIGDELITDNNPSKGAELCTSSELMFSLAWVYQYLADNDIADWAELTAFNAFPGQIWSDWWSHQYVQQENQPWSRNLTEHPQMWVNVGSYGNVFGLEPDYPCCTVNHPQGYSKFLANSFVGTEDGGIAHVFLSPGSVTTTLDDNEVTISVDTKYPFAMDLTYSILADDDFTFYVRIPNWADPSSTVTGPSGDSTKISPTNGGLQRFDIPKGESSISVNLQTQPRVVERANNTAAVYYGPLLYSLALEFNETTREPVAYNMSFLEPSSTTPQTRDHIVETTDLWNIAIDPSQIKVVASDAAKLANPVWALGAPPVELRVAATEIDWPIAWDTPADPPLNPQAKGKPFSARFVPFASAKVHMAHLPMLKLKIVDLDERDGLP</sequence>